<organism evidence="1 2">
    <name type="scientific">Acrocarpospora macrocephala</name>
    <dbReference type="NCBI Taxonomy" id="150177"/>
    <lineage>
        <taxon>Bacteria</taxon>
        <taxon>Bacillati</taxon>
        <taxon>Actinomycetota</taxon>
        <taxon>Actinomycetes</taxon>
        <taxon>Streptosporangiales</taxon>
        <taxon>Streptosporangiaceae</taxon>
        <taxon>Acrocarpospora</taxon>
    </lineage>
</organism>
<accession>A0A5M3WFY5</accession>
<dbReference type="EMBL" id="BLAE01000004">
    <property type="protein sequence ID" value="GES07002.1"/>
    <property type="molecule type" value="Genomic_DNA"/>
</dbReference>
<sequence length="83" mass="8858">MEGVGGDATLVVADFPTLSRRKYVTRFPRRDQIPSRPPGRTAEMRTAALLDAAGIPSRRRSTGMVRPRPALLVAAGLDLAATG</sequence>
<dbReference type="AlphaFoldDB" id="A0A5M3WFY5"/>
<proteinExistence type="predicted"/>
<evidence type="ECO:0000313" key="2">
    <source>
        <dbReference type="Proteomes" id="UP000331127"/>
    </source>
</evidence>
<keyword evidence="2" id="KW-1185">Reference proteome</keyword>
<reference evidence="1 2" key="1">
    <citation type="submission" date="2019-10" db="EMBL/GenBank/DDBJ databases">
        <title>Whole genome shotgun sequence of Acrocarpospora macrocephala NBRC 16266.</title>
        <authorList>
            <person name="Ichikawa N."/>
            <person name="Kimura A."/>
            <person name="Kitahashi Y."/>
            <person name="Komaki H."/>
            <person name="Oguchi A."/>
        </authorList>
    </citation>
    <scope>NUCLEOTIDE SEQUENCE [LARGE SCALE GENOMIC DNA]</scope>
    <source>
        <strain evidence="1 2">NBRC 16266</strain>
    </source>
</reference>
<protein>
    <submittedName>
        <fullName evidence="1">Uncharacterized protein</fullName>
    </submittedName>
</protein>
<comment type="caution">
    <text evidence="1">The sequence shown here is derived from an EMBL/GenBank/DDBJ whole genome shotgun (WGS) entry which is preliminary data.</text>
</comment>
<gene>
    <name evidence="1" type="ORF">Amac_005970</name>
</gene>
<name>A0A5M3WFY5_9ACTN</name>
<dbReference type="Proteomes" id="UP000331127">
    <property type="component" value="Unassembled WGS sequence"/>
</dbReference>
<evidence type="ECO:0000313" key="1">
    <source>
        <dbReference type="EMBL" id="GES07002.1"/>
    </source>
</evidence>